<dbReference type="AlphaFoldDB" id="A0A8K0C9J9"/>
<evidence type="ECO:0000313" key="7">
    <source>
        <dbReference type="EMBL" id="KAF2879610.1"/>
    </source>
</evidence>
<dbReference type="SUPFAM" id="SSF50494">
    <property type="entry name" value="Trypsin-like serine proteases"/>
    <property type="match status" value="1"/>
</dbReference>
<dbReference type="InterPro" id="IPR001254">
    <property type="entry name" value="Trypsin_dom"/>
</dbReference>
<evidence type="ECO:0000259" key="6">
    <source>
        <dbReference type="PROSITE" id="PS50240"/>
    </source>
</evidence>
<dbReference type="SMART" id="SM00020">
    <property type="entry name" value="Tryp_SPc"/>
    <property type="match status" value="1"/>
</dbReference>
<reference evidence="7" key="1">
    <citation type="submission" date="2019-08" db="EMBL/GenBank/DDBJ databases">
        <title>The genome of the North American firefly Photinus pyralis.</title>
        <authorList>
            <consortium name="Photinus pyralis genome working group"/>
            <person name="Fallon T.R."/>
            <person name="Sander Lower S.E."/>
            <person name="Weng J.-K."/>
        </authorList>
    </citation>
    <scope>NUCLEOTIDE SEQUENCE</scope>
    <source>
        <strain evidence="7">TRF0915ILg1</strain>
        <tissue evidence="7">Whole body</tissue>
    </source>
</reference>
<keyword evidence="1" id="KW-0645">Protease</keyword>
<evidence type="ECO:0000256" key="4">
    <source>
        <dbReference type="ARBA" id="ARBA00023157"/>
    </source>
</evidence>
<protein>
    <recommendedName>
        <fullName evidence="6">Peptidase S1 domain-containing protein</fullName>
    </recommendedName>
</protein>
<keyword evidence="5" id="KW-1133">Transmembrane helix</keyword>
<dbReference type="GO" id="GO:0004252">
    <property type="term" value="F:serine-type endopeptidase activity"/>
    <property type="evidence" value="ECO:0007669"/>
    <property type="project" value="InterPro"/>
</dbReference>
<keyword evidence="5" id="KW-0472">Membrane</keyword>
<evidence type="ECO:0000256" key="3">
    <source>
        <dbReference type="ARBA" id="ARBA00022825"/>
    </source>
</evidence>
<dbReference type="InterPro" id="IPR050430">
    <property type="entry name" value="Peptidase_S1"/>
</dbReference>
<evidence type="ECO:0000313" key="8">
    <source>
        <dbReference type="Proteomes" id="UP000801492"/>
    </source>
</evidence>
<evidence type="ECO:0000256" key="1">
    <source>
        <dbReference type="ARBA" id="ARBA00022670"/>
    </source>
</evidence>
<name>A0A8K0C9J9_IGNLU</name>
<dbReference type="PANTHER" id="PTHR24276:SF91">
    <property type="entry name" value="AT26814P-RELATED"/>
    <property type="match status" value="1"/>
</dbReference>
<proteinExistence type="predicted"/>
<accession>A0A8K0C9J9</accession>
<organism evidence="7 8">
    <name type="scientific">Ignelater luminosus</name>
    <name type="common">Cucubano</name>
    <name type="synonym">Pyrophorus luminosus</name>
    <dbReference type="NCBI Taxonomy" id="2038154"/>
    <lineage>
        <taxon>Eukaryota</taxon>
        <taxon>Metazoa</taxon>
        <taxon>Ecdysozoa</taxon>
        <taxon>Arthropoda</taxon>
        <taxon>Hexapoda</taxon>
        <taxon>Insecta</taxon>
        <taxon>Pterygota</taxon>
        <taxon>Neoptera</taxon>
        <taxon>Endopterygota</taxon>
        <taxon>Coleoptera</taxon>
        <taxon>Polyphaga</taxon>
        <taxon>Elateriformia</taxon>
        <taxon>Elateroidea</taxon>
        <taxon>Elateridae</taxon>
        <taxon>Agrypninae</taxon>
        <taxon>Pyrophorini</taxon>
        <taxon>Ignelater</taxon>
    </lineage>
</organism>
<dbReference type="Gene3D" id="2.40.10.10">
    <property type="entry name" value="Trypsin-like serine proteases"/>
    <property type="match status" value="2"/>
</dbReference>
<dbReference type="InterPro" id="IPR009003">
    <property type="entry name" value="Peptidase_S1_PA"/>
</dbReference>
<feature type="transmembrane region" description="Helical" evidence="5">
    <location>
        <begin position="15"/>
        <end position="38"/>
    </location>
</feature>
<dbReference type="PANTHER" id="PTHR24276">
    <property type="entry name" value="POLYSERASE-RELATED"/>
    <property type="match status" value="1"/>
</dbReference>
<evidence type="ECO:0000256" key="2">
    <source>
        <dbReference type="ARBA" id="ARBA00022801"/>
    </source>
</evidence>
<evidence type="ECO:0000256" key="5">
    <source>
        <dbReference type="SAM" id="Phobius"/>
    </source>
</evidence>
<keyword evidence="8" id="KW-1185">Reference proteome</keyword>
<dbReference type="Pfam" id="PF00089">
    <property type="entry name" value="Trypsin"/>
    <property type="match status" value="1"/>
</dbReference>
<dbReference type="EMBL" id="VTPC01091118">
    <property type="protein sequence ID" value="KAF2879610.1"/>
    <property type="molecule type" value="Genomic_DNA"/>
</dbReference>
<keyword evidence="5" id="KW-0812">Transmembrane</keyword>
<keyword evidence="4" id="KW-1015">Disulfide bond</keyword>
<dbReference type="Proteomes" id="UP000801492">
    <property type="component" value="Unassembled WGS sequence"/>
</dbReference>
<dbReference type="InterPro" id="IPR043504">
    <property type="entry name" value="Peptidase_S1_PA_chymotrypsin"/>
</dbReference>
<gene>
    <name evidence="7" type="ORF">ILUMI_26561</name>
</gene>
<comment type="caution">
    <text evidence="7">The sequence shown here is derived from an EMBL/GenBank/DDBJ whole genome shotgun (WGS) entry which is preliminary data.</text>
</comment>
<keyword evidence="2" id="KW-0378">Hydrolase</keyword>
<dbReference type="GO" id="GO:0006508">
    <property type="term" value="P:proteolysis"/>
    <property type="evidence" value="ECO:0007669"/>
    <property type="project" value="UniProtKB-KW"/>
</dbReference>
<sequence length="319" mass="36097">MVITWSSLTQLQKKLMIIIVCLAVTLAILIGFTIFLIINTDFRLGHCKKRIKLPPIPTQYSGVKSQHIDIVNDTTTTVAEEFSKIKKFIVSLHYKHPIQGRRVTFCAGSILAPKWLITSSLCMHQKLLGNIYARAGSLYHNKGGTIHKIVDFIIPDWRKNYTEYYTYRYISLAEVVTPFNAHGAVKLPTDTHIPYIPNYKLYTAGWGSCFSYTVQPKYEKLRIATLQMYNPSIACRNYMQTDELKALTVIENVLCAGDLKAPSNDQCNIDAGAPLTHLGVIRGVSWSGRSCKNYPTVYAKVSLYTNWTLKYINSSILDL</sequence>
<feature type="domain" description="Peptidase S1" evidence="6">
    <location>
        <begin position="70"/>
        <end position="313"/>
    </location>
</feature>
<dbReference type="PROSITE" id="PS50240">
    <property type="entry name" value="TRYPSIN_DOM"/>
    <property type="match status" value="1"/>
</dbReference>
<keyword evidence="3" id="KW-0720">Serine protease</keyword>
<dbReference type="OrthoDB" id="10438643at2759"/>